<feature type="signal peptide" evidence="1">
    <location>
        <begin position="1"/>
        <end position="23"/>
    </location>
</feature>
<keyword evidence="1" id="KW-0732">Signal</keyword>
<reference evidence="2 3" key="1">
    <citation type="submission" date="2019-08" db="EMBL/GenBank/DDBJ databases">
        <title>In-depth cultivation of the pig gut microbiome towards novel bacterial diversity and tailored functional studies.</title>
        <authorList>
            <person name="Wylensek D."/>
            <person name="Hitch T.C.A."/>
            <person name="Clavel T."/>
        </authorList>
    </citation>
    <scope>NUCLEOTIDE SEQUENCE [LARGE SCALE GENOMIC DNA]</scope>
    <source>
        <strain evidence="2 3">Oil-RF-744-WCA-WT-10</strain>
    </source>
</reference>
<name>A0A6L5XGD5_9BACT</name>
<evidence type="ECO:0000313" key="2">
    <source>
        <dbReference type="EMBL" id="MSS18574.1"/>
    </source>
</evidence>
<dbReference type="EMBL" id="VULT01000025">
    <property type="protein sequence ID" value="MSS18574.1"/>
    <property type="molecule type" value="Genomic_DNA"/>
</dbReference>
<protein>
    <submittedName>
        <fullName evidence="2">DUF4827 domain-containing protein</fullName>
    </submittedName>
</protein>
<accession>A0A6L5XGD5</accession>
<dbReference type="AlphaFoldDB" id="A0A6L5XGD5"/>
<dbReference type="InterPro" id="IPR032252">
    <property type="entry name" value="DUF4827"/>
</dbReference>
<feature type="chain" id="PRO_5026731427" evidence="1">
    <location>
        <begin position="24"/>
        <end position="192"/>
    </location>
</feature>
<dbReference type="InterPro" id="IPR046357">
    <property type="entry name" value="PPIase_dom_sf"/>
</dbReference>
<organism evidence="2 3">
    <name type="scientific">Sodaliphilus pleomorphus</name>
    <dbReference type="NCBI Taxonomy" id="2606626"/>
    <lineage>
        <taxon>Bacteria</taxon>
        <taxon>Pseudomonadati</taxon>
        <taxon>Bacteroidota</taxon>
        <taxon>Bacteroidia</taxon>
        <taxon>Bacteroidales</taxon>
        <taxon>Muribaculaceae</taxon>
        <taxon>Sodaliphilus</taxon>
    </lineage>
</organism>
<evidence type="ECO:0000313" key="3">
    <source>
        <dbReference type="Proteomes" id="UP000483362"/>
    </source>
</evidence>
<keyword evidence="3" id="KW-1185">Reference proteome</keyword>
<evidence type="ECO:0000256" key="1">
    <source>
        <dbReference type="SAM" id="SignalP"/>
    </source>
</evidence>
<dbReference type="PROSITE" id="PS51257">
    <property type="entry name" value="PROKAR_LIPOPROTEIN"/>
    <property type="match status" value="1"/>
</dbReference>
<dbReference type="Proteomes" id="UP000483362">
    <property type="component" value="Unassembled WGS sequence"/>
</dbReference>
<dbReference type="Pfam" id="PF16109">
    <property type="entry name" value="DUF4827"/>
    <property type="match status" value="1"/>
</dbReference>
<sequence length="192" mass="21881">MRTLRSISMLCMMALVAAGFASCSDNESYSDMLNDERHACNAFLANFEIEDVPADTVFKVGSDAPYYKLDPDGNVYMQVLKTGDRVGNRARKSQTIYFRYTRYNLNTWYTQGGLWVGSGNADDMSQTATAFLYDDYSLETSSQWGYGMQMPLKYLGIDCEVNLVVKSQYGWTGEISSVVPYMYHLRYFKSRI</sequence>
<dbReference type="Gene3D" id="3.10.50.40">
    <property type="match status" value="1"/>
</dbReference>
<proteinExistence type="predicted"/>
<dbReference type="RefSeq" id="WP_154328184.1">
    <property type="nucleotide sequence ID" value="NZ_CP045696.1"/>
</dbReference>
<comment type="caution">
    <text evidence="2">The sequence shown here is derived from an EMBL/GenBank/DDBJ whole genome shotgun (WGS) entry which is preliminary data.</text>
</comment>
<gene>
    <name evidence="2" type="ORF">FYJ29_12540</name>
</gene>
<dbReference type="GO" id="GO:0003755">
    <property type="term" value="F:peptidyl-prolyl cis-trans isomerase activity"/>
    <property type="evidence" value="ECO:0007669"/>
    <property type="project" value="InterPro"/>
</dbReference>